<dbReference type="AlphaFoldDB" id="A0A286UPH2"/>
<feature type="compositionally biased region" description="Low complexity" evidence="1">
    <location>
        <begin position="399"/>
        <end position="420"/>
    </location>
</feature>
<feature type="compositionally biased region" description="Pro residues" evidence="1">
    <location>
        <begin position="233"/>
        <end position="253"/>
    </location>
</feature>
<sequence>MQGKKKKRPSDPCCFESISCLFESYDRGARERNTRRCDRLRDRRYFIYSGSETVTKMPRATTHKSHPSASNHPYYSPPSSGGTGVISQPPSHDLSVTHPQYQNIQQQADVSVAATQTTIKNENALNPSPRTQVRDYSSSEGISKESDMQAIQQNTNPSAYTHVPPQNLSLHPHQQVSQFPKEKALSLPGCETRCSRQDNLQQHYRIHLSPGSRRSSSSATRAAIQRAISAPSSAPPLDGPPPLAHATVPPPQLVPAHPTSYNQSYASAPPLVHASPPQQSYTVEPSPKSPAYVVPAPPGSYTHSQNQVSNSVSLVNGNGYENGNANSNEITNTQVNGHHPSQPESPAEHSTPASTSASNAASPVLGGSGSHNQTLPHAQHASPHPGQPTYNNYWQYGCPPTQSSSASTNSGSTPAYTAAPAPAPSGHYPGAHSPQISTFYTQAHYPPQAYTPEAQAAAVVAVAAQTSTPSTSHPPSNYPHPSMPTQPSSHVAAYPGQQYMASLKRRRGRPSNSSAEGSAVPSPANSRTELPPPSVMTTVPSPVANNVQPNSQINGRSYPHYVSSPASAGNPPPTSSGSSIAPNSASSNNHYGVYSNYQSHSPPPPPSSSASSGTAASISSMASNQTSITSYSSHGSQSGVNGHSHSHGHMNGGTHSPPPVLAPIQTQSHRSGSNKLDPRAYQSALPGVHTYTQHPSHTSHMAGVHANHYQSMHSPSGAAYPLSSKGYST</sequence>
<feature type="compositionally biased region" description="Low complexity" evidence="1">
    <location>
        <begin position="461"/>
        <end position="475"/>
    </location>
</feature>
<feature type="compositionally biased region" description="Low complexity" evidence="1">
    <location>
        <begin position="575"/>
        <end position="589"/>
    </location>
</feature>
<feature type="compositionally biased region" description="Low complexity" evidence="1">
    <location>
        <begin position="632"/>
        <end position="643"/>
    </location>
</feature>
<dbReference type="InParanoid" id="A0A286UPH2"/>
<feature type="compositionally biased region" description="Polar residues" evidence="1">
    <location>
        <begin position="321"/>
        <end position="336"/>
    </location>
</feature>
<dbReference type="OrthoDB" id="6365676at2759"/>
<feature type="compositionally biased region" description="Low complexity" evidence="1">
    <location>
        <begin position="304"/>
        <end position="319"/>
    </location>
</feature>
<evidence type="ECO:0000313" key="2">
    <source>
        <dbReference type="EMBL" id="PAV21493.1"/>
    </source>
</evidence>
<protein>
    <submittedName>
        <fullName evidence="2">Nrg1-like Zn-finger transcription factor</fullName>
    </submittedName>
</protein>
<dbReference type="Proteomes" id="UP000217199">
    <property type="component" value="Unassembled WGS sequence"/>
</dbReference>
<comment type="caution">
    <text evidence="2">The sequence shown here is derived from an EMBL/GenBank/DDBJ whole genome shotgun (WGS) entry which is preliminary data.</text>
</comment>
<evidence type="ECO:0000256" key="1">
    <source>
        <dbReference type="SAM" id="MobiDB-lite"/>
    </source>
</evidence>
<feature type="compositionally biased region" description="Low complexity" evidence="1">
    <location>
        <begin position="212"/>
        <end position="232"/>
    </location>
</feature>
<dbReference type="EMBL" id="NBII01000003">
    <property type="protein sequence ID" value="PAV21493.1"/>
    <property type="molecule type" value="Genomic_DNA"/>
</dbReference>
<gene>
    <name evidence="2" type="ORF">PNOK_0412000</name>
</gene>
<feature type="region of interest" description="Disordered" evidence="1">
    <location>
        <begin position="56"/>
        <end position="96"/>
    </location>
</feature>
<feature type="compositionally biased region" description="Low complexity" evidence="1">
    <location>
        <begin position="608"/>
        <end position="623"/>
    </location>
</feature>
<organism evidence="2 3">
    <name type="scientific">Pyrrhoderma noxium</name>
    <dbReference type="NCBI Taxonomy" id="2282107"/>
    <lineage>
        <taxon>Eukaryota</taxon>
        <taxon>Fungi</taxon>
        <taxon>Dikarya</taxon>
        <taxon>Basidiomycota</taxon>
        <taxon>Agaricomycotina</taxon>
        <taxon>Agaricomycetes</taxon>
        <taxon>Hymenochaetales</taxon>
        <taxon>Hymenochaetaceae</taxon>
        <taxon>Pyrrhoderma</taxon>
    </lineage>
</organism>
<keyword evidence="3" id="KW-1185">Reference proteome</keyword>
<evidence type="ECO:0000313" key="3">
    <source>
        <dbReference type="Proteomes" id="UP000217199"/>
    </source>
</evidence>
<feature type="compositionally biased region" description="Polar residues" evidence="1">
    <location>
        <begin position="664"/>
        <end position="674"/>
    </location>
</feature>
<accession>A0A286UPH2</accession>
<feature type="compositionally biased region" description="Polar residues" evidence="1">
    <location>
        <begin position="67"/>
        <end position="90"/>
    </location>
</feature>
<feature type="compositionally biased region" description="Polar residues" evidence="1">
    <location>
        <begin position="544"/>
        <end position="555"/>
    </location>
</feature>
<feature type="region of interest" description="Disordered" evidence="1">
    <location>
        <begin position="461"/>
        <end position="678"/>
    </location>
</feature>
<feature type="region of interest" description="Disordered" evidence="1">
    <location>
        <begin position="207"/>
        <end position="430"/>
    </location>
</feature>
<feature type="compositionally biased region" description="Low complexity" evidence="1">
    <location>
        <begin position="350"/>
        <end position="363"/>
    </location>
</feature>
<dbReference type="STRING" id="2282107.A0A286UPH2"/>
<proteinExistence type="predicted"/>
<reference evidence="2 3" key="1">
    <citation type="journal article" date="2017" name="Mol. Ecol.">
        <title>Comparative and population genomic landscape of Phellinus noxius: A hypervariable fungus causing root rot in trees.</title>
        <authorList>
            <person name="Chung C.L."/>
            <person name="Lee T.J."/>
            <person name="Akiba M."/>
            <person name="Lee H.H."/>
            <person name="Kuo T.H."/>
            <person name="Liu D."/>
            <person name="Ke H.M."/>
            <person name="Yokoi T."/>
            <person name="Roa M.B."/>
            <person name="Lu M.J."/>
            <person name="Chang Y.Y."/>
            <person name="Ann P.J."/>
            <person name="Tsai J.N."/>
            <person name="Chen C.Y."/>
            <person name="Tzean S.S."/>
            <person name="Ota Y."/>
            <person name="Hattori T."/>
            <person name="Sahashi N."/>
            <person name="Liou R.F."/>
            <person name="Kikuchi T."/>
            <person name="Tsai I.J."/>
        </authorList>
    </citation>
    <scope>NUCLEOTIDE SEQUENCE [LARGE SCALE GENOMIC DNA]</scope>
    <source>
        <strain evidence="2 3">FFPRI411160</strain>
    </source>
</reference>
<name>A0A286UPH2_9AGAM</name>